<evidence type="ECO:0000313" key="3">
    <source>
        <dbReference type="Proteomes" id="UP000886523"/>
    </source>
</evidence>
<dbReference type="OrthoDB" id="3260094at2759"/>
<keyword evidence="3" id="KW-1185">Reference proteome</keyword>
<dbReference type="InterPro" id="IPR040976">
    <property type="entry name" value="Pkinase_fungal"/>
</dbReference>
<dbReference type="Proteomes" id="UP000886523">
    <property type="component" value="Unassembled WGS sequence"/>
</dbReference>
<protein>
    <recommendedName>
        <fullName evidence="1">Fungal-type protein kinase domain-containing protein</fullName>
    </recommendedName>
</protein>
<evidence type="ECO:0000259" key="1">
    <source>
        <dbReference type="Pfam" id="PF17667"/>
    </source>
</evidence>
<accession>A0A9P6DLN7</accession>
<dbReference type="Pfam" id="PF17667">
    <property type="entry name" value="Pkinase_fungal"/>
    <property type="match status" value="1"/>
</dbReference>
<feature type="domain" description="Fungal-type protein kinase" evidence="1">
    <location>
        <begin position="2"/>
        <end position="76"/>
    </location>
</feature>
<feature type="non-terminal residue" evidence="2">
    <location>
        <position position="1"/>
    </location>
</feature>
<dbReference type="AlphaFoldDB" id="A0A9P6DLN7"/>
<evidence type="ECO:0000313" key="2">
    <source>
        <dbReference type="EMBL" id="KAF9503409.1"/>
    </source>
</evidence>
<feature type="non-terminal residue" evidence="2">
    <location>
        <position position="78"/>
    </location>
</feature>
<dbReference type="EMBL" id="MU129362">
    <property type="protein sequence ID" value="KAF9503409.1"/>
    <property type="molecule type" value="Genomic_DNA"/>
</dbReference>
<sequence length="78" mass="8757">KVVWSMHQIMRSDPLRRFALGITIENTTPRFRISHRVHLVASTPIDINSKSVDVVSVFLGIALSTADRLGQDPTMTRV</sequence>
<organism evidence="2 3">
    <name type="scientific">Hydnum rufescens UP504</name>
    <dbReference type="NCBI Taxonomy" id="1448309"/>
    <lineage>
        <taxon>Eukaryota</taxon>
        <taxon>Fungi</taxon>
        <taxon>Dikarya</taxon>
        <taxon>Basidiomycota</taxon>
        <taxon>Agaricomycotina</taxon>
        <taxon>Agaricomycetes</taxon>
        <taxon>Cantharellales</taxon>
        <taxon>Hydnaceae</taxon>
        <taxon>Hydnum</taxon>
    </lineage>
</organism>
<comment type="caution">
    <text evidence="2">The sequence shown here is derived from an EMBL/GenBank/DDBJ whole genome shotgun (WGS) entry which is preliminary data.</text>
</comment>
<gene>
    <name evidence="2" type="ORF">BS47DRAFT_1279400</name>
</gene>
<name>A0A9P6DLN7_9AGAM</name>
<proteinExistence type="predicted"/>
<reference evidence="2" key="1">
    <citation type="journal article" date="2020" name="Nat. Commun.">
        <title>Large-scale genome sequencing of mycorrhizal fungi provides insights into the early evolution of symbiotic traits.</title>
        <authorList>
            <person name="Miyauchi S."/>
            <person name="Kiss E."/>
            <person name="Kuo A."/>
            <person name="Drula E."/>
            <person name="Kohler A."/>
            <person name="Sanchez-Garcia M."/>
            <person name="Morin E."/>
            <person name="Andreopoulos B."/>
            <person name="Barry K.W."/>
            <person name="Bonito G."/>
            <person name="Buee M."/>
            <person name="Carver A."/>
            <person name="Chen C."/>
            <person name="Cichocki N."/>
            <person name="Clum A."/>
            <person name="Culley D."/>
            <person name="Crous P.W."/>
            <person name="Fauchery L."/>
            <person name="Girlanda M."/>
            <person name="Hayes R.D."/>
            <person name="Keri Z."/>
            <person name="LaButti K."/>
            <person name="Lipzen A."/>
            <person name="Lombard V."/>
            <person name="Magnuson J."/>
            <person name="Maillard F."/>
            <person name="Murat C."/>
            <person name="Nolan M."/>
            <person name="Ohm R.A."/>
            <person name="Pangilinan J."/>
            <person name="Pereira M.F."/>
            <person name="Perotto S."/>
            <person name="Peter M."/>
            <person name="Pfister S."/>
            <person name="Riley R."/>
            <person name="Sitrit Y."/>
            <person name="Stielow J.B."/>
            <person name="Szollosi G."/>
            <person name="Zifcakova L."/>
            <person name="Stursova M."/>
            <person name="Spatafora J.W."/>
            <person name="Tedersoo L."/>
            <person name="Vaario L.M."/>
            <person name="Yamada A."/>
            <person name="Yan M."/>
            <person name="Wang P."/>
            <person name="Xu J."/>
            <person name="Bruns T."/>
            <person name="Baldrian P."/>
            <person name="Vilgalys R."/>
            <person name="Dunand C."/>
            <person name="Henrissat B."/>
            <person name="Grigoriev I.V."/>
            <person name="Hibbett D."/>
            <person name="Nagy L.G."/>
            <person name="Martin F.M."/>
        </authorList>
    </citation>
    <scope>NUCLEOTIDE SEQUENCE</scope>
    <source>
        <strain evidence="2">UP504</strain>
    </source>
</reference>